<evidence type="ECO:0000256" key="2">
    <source>
        <dbReference type="ARBA" id="ARBA00022603"/>
    </source>
</evidence>
<dbReference type="EC" id="2.1.1.72" evidence="1"/>
<reference evidence="7" key="1">
    <citation type="submission" date="2024-10" db="EMBL/GenBank/DDBJ databases">
        <authorList>
            <person name="Lesea H.P."/>
            <person name="Kuehl J.V."/>
            <person name="Chandonia J.-M."/>
        </authorList>
    </citation>
    <scope>NUCLEOTIDE SEQUENCE</scope>
    <source>
        <strain evidence="7">FW102-FHT14D07</strain>
    </source>
</reference>
<feature type="domain" description="Type II methyltransferase M.TaqI-like" evidence="6">
    <location>
        <begin position="440"/>
        <end position="688"/>
    </location>
</feature>
<dbReference type="GO" id="GO:0032259">
    <property type="term" value="P:methylation"/>
    <property type="evidence" value="ECO:0007669"/>
    <property type="project" value="UniProtKB-KW"/>
</dbReference>
<dbReference type="EMBL" id="CP170721">
    <property type="protein sequence ID" value="XIA18966.1"/>
    <property type="molecule type" value="Genomic_DNA"/>
</dbReference>
<evidence type="ECO:0000256" key="5">
    <source>
        <dbReference type="ARBA" id="ARBA00047942"/>
    </source>
</evidence>
<protein>
    <recommendedName>
        <fullName evidence="1">site-specific DNA-methyltransferase (adenine-specific)</fullName>
        <ecNumber evidence="1">2.1.1.72</ecNumber>
    </recommendedName>
</protein>
<dbReference type="InterPro" id="IPR029063">
    <property type="entry name" value="SAM-dependent_MTases_sf"/>
</dbReference>
<keyword evidence="4" id="KW-0949">S-adenosyl-L-methionine</keyword>
<evidence type="ECO:0000259" key="6">
    <source>
        <dbReference type="Pfam" id="PF07669"/>
    </source>
</evidence>
<dbReference type="PROSITE" id="PS00092">
    <property type="entry name" value="N6_MTASE"/>
    <property type="match status" value="1"/>
</dbReference>
<comment type="catalytic activity">
    <reaction evidence="5">
        <text>a 2'-deoxyadenosine in DNA + S-adenosyl-L-methionine = an N(6)-methyl-2'-deoxyadenosine in DNA + S-adenosyl-L-homocysteine + H(+)</text>
        <dbReference type="Rhea" id="RHEA:15197"/>
        <dbReference type="Rhea" id="RHEA-COMP:12418"/>
        <dbReference type="Rhea" id="RHEA-COMP:12419"/>
        <dbReference type="ChEBI" id="CHEBI:15378"/>
        <dbReference type="ChEBI" id="CHEBI:57856"/>
        <dbReference type="ChEBI" id="CHEBI:59789"/>
        <dbReference type="ChEBI" id="CHEBI:90615"/>
        <dbReference type="ChEBI" id="CHEBI:90616"/>
        <dbReference type="EC" id="2.1.1.72"/>
    </reaction>
</comment>
<evidence type="ECO:0000256" key="1">
    <source>
        <dbReference type="ARBA" id="ARBA00011900"/>
    </source>
</evidence>
<dbReference type="Gene3D" id="3.40.50.150">
    <property type="entry name" value="Vaccinia Virus protein VP39"/>
    <property type="match status" value="1"/>
</dbReference>
<dbReference type="RefSeq" id="WP_395119846.1">
    <property type="nucleotide sequence ID" value="NZ_CP170721.1"/>
</dbReference>
<dbReference type="AlphaFoldDB" id="A0AB74URQ5"/>
<dbReference type="GO" id="GO:0006304">
    <property type="term" value="P:DNA modification"/>
    <property type="evidence" value="ECO:0007669"/>
    <property type="project" value="InterPro"/>
</dbReference>
<name>A0AB74URQ5_9GAMM</name>
<dbReference type="SUPFAM" id="SSF53335">
    <property type="entry name" value="S-adenosyl-L-methionine-dependent methyltransferases"/>
    <property type="match status" value="1"/>
</dbReference>
<dbReference type="PANTHER" id="PTHR33841:SF4">
    <property type="entry name" value="RESTRICTION MODIFICATION SYSTEM DNA SPECIFICITY DOMAIN"/>
    <property type="match status" value="1"/>
</dbReference>
<dbReference type="Pfam" id="PF07669">
    <property type="entry name" value="Eco57I"/>
    <property type="match status" value="1"/>
</dbReference>
<gene>
    <name evidence="7" type="ORF">ACFYG5_02135</name>
</gene>
<accession>A0AB74URQ5</accession>
<sequence>MARKTSVAAVTADYTEVVQAFKDIDRKRRKPWQGEEEVRLGWIAALEKATGFDFDAERQNRDSSYNNVVIEFKGPGLFKGATKSAKFVEATDKRLLPYIQKLAKKQGLPEADYIGIAIDGEHVCFTQVRNGAIHAGHLLPFSIQSFALVVDACLSSVRPAVDSDNLIRDFGHGSPVATGVMQVFADALSTALKDHAPSKIKMLYEEWKSLYGQVADLTVDQKAAIDQVLNFTWRGPAAQSLSGRLFVIHTYNSLLIKLLAAEIVSAHDLTAEKAPAETMCALLGPAALIQKLDRDIEGGRLFSAANINGFVEEAIFSWYLEAGRDARFQAPLVQALKTLLGKLALYRTDHLERQRDALRDFYQGLVPETLRKSLGEFYTPDWLVDFTVDQVKKGNWLGKRMLDPTCGSGAFLISVLRRKKKEAKDNGWEAGPTIAALCDEVWGFDLNPLAVQTARVNFLMEIADLLKQEPGTAIEIPVLLADAIYSPAPDPIDGEKVVLYEIGSSEANLKIKLPAPLAFNRDRLDAVLQVMGEQVEKDQEFRKVQRLLLSSGLVTPKEDKEWSAPLQETYSQVLALHRKNWNGIWFRIVRNFFWSATAGKFDAIVGNPPWVRWSSLPEAYRNRVKKVCEGYDIFSKTKHHGGNELDISAMITYTTGDKWLKQGGKLAFVITQAVFQNPSSAGFRNFRINETGNLVPVSVDDLKALKPFPDAANKTAVAVFVKTKKAPVYPVPYKVWDAVPGESRSIDPTISWTDVAAKVKRTGMEANPVSESDTGSPWAILAPGRFQVLQPMSMVGEDPWVEGRKGITVDLNGVYFVRVLEISEAKQQVRIQSRPEAGKKDIGPARKQWIEPNWLYPLIKGAADFKPCYLKPVEELFAIVPNKGIKKGDFQQAGREYAELNRTKAYFNGFNQGADRLLEMRSTYRGRMEPMGAPYYAIYNVGDFTFKPWKVIWAEMSGKFSAAVAGSADVPLVGKRPYVPDHKIFFVALDDKKEAHYLCGILNSATVAEFVESHNVAIQVGDIFKHMRLPVFKPKNPDHLALARSVEKAHGEHDADKRSTLVEKVRAEADAIMAGWLASL</sequence>
<proteinExistence type="predicted"/>
<dbReference type="GO" id="GO:0009007">
    <property type="term" value="F:site-specific DNA-methyltransferase (adenine-specific) activity"/>
    <property type="evidence" value="ECO:0007669"/>
    <property type="project" value="UniProtKB-EC"/>
</dbReference>
<keyword evidence="2 7" id="KW-0489">Methyltransferase</keyword>
<dbReference type="PRINTS" id="PR00507">
    <property type="entry name" value="N12N6MTFRASE"/>
</dbReference>
<evidence type="ECO:0000256" key="3">
    <source>
        <dbReference type="ARBA" id="ARBA00022679"/>
    </source>
</evidence>
<evidence type="ECO:0000313" key="7">
    <source>
        <dbReference type="EMBL" id="XIA18966.1"/>
    </source>
</evidence>
<keyword evidence="3" id="KW-0808">Transferase</keyword>
<evidence type="ECO:0000256" key="4">
    <source>
        <dbReference type="ARBA" id="ARBA00022691"/>
    </source>
</evidence>
<dbReference type="InterPro" id="IPR050953">
    <property type="entry name" value="N4_N6_ade-DNA_methylase"/>
</dbReference>
<organism evidence="7">
    <name type="scientific">Rhodanobacter sp. FW102-FHT14D07</name>
    <dbReference type="NCBI Taxonomy" id="3351462"/>
    <lineage>
        <taxon>Bacteria</taxon>
        <taxon>Pseudomonadati</taxon>
        <taxon>Pseudomonadota</taxon>
        <taxon>Gammaproteobacteria</taxon>
        <taxon>Lysobacterales</taxon>
        <taxon>Rhodanobacteraceae</taxon>
        <taxon>Rhodanobacter</taxon>
    </lineage>
</organism>
<dbReference type="PANTHER" id="PTHR33841">
    <property type="entry name" value="DNA METHYLTRANSFERASE YEEA-RELATED"/>
    <property type="match status" value="1"/>
</dbReference>
<dbReference type="InterPro" id="IPR011639">
    <property type="entry name" value="MethylTrfase_TaqI-like_dom"/>
</dbReference>
<dbReference type="GO" id="GO:0003676">
    <property type="term" value="F:nucleic acid binding"/>
    <property type="evidence" value="ECO:0007669"/>
    <property type="project" value="InterPro"/>
</dbReference>
<dbReference type="InterPro" id="IPR002052">
    <property type="entry name" value="DNA_methylase_N6_adenine_CS"/>
</dbReference>